<sequence>MTMQKGHFEQIIFRLRLSSRSETVRRIAGIIVGGLVYRLVTKQPVRGSIPPVGVADDLPGSVTGMNKPEELGAMNVRVPDPDEDEYYDKHHLWIDK</sequence>
<proteinExistence type="predicted"/>
<reference evidence="1 2" key="1">
    <citation type="journal article" date="2016" name="Appl. Environ. Microbiol.">
        <title>Function and Phylogeny of Bacterial Butyryl Coenzyme A:Acetate Transferases and Their Diversity in the Proximal Colon of Swine.</title>
        <authorList>
            <person name="Trachsel J."/>
            <person name="Bayles D.O."/>
            <person name="Looft T."/>
            <person name="Levine U.Y."/>
            <person name="Allen H.K."/>
        </authorList>
    </citation>
    <scope>NUCLEOTIDE SEQUENCE [LARGE SCALE GENOMIC DNA]</scope>
    <source>
        <strain evidence="1 2">68-3-10</strain>
    </source>
</reference>
<dbReference type="AlphaFoldDB" id="A0A1Q9JHZ0"/>
<comment type="caution">
    <text evidence="1">The sequence shown here is derived from an EMBL/GenBank/DDBJ whole genome shotgun (WGS) entry which is preliminary data.</text>
</comment>
<dbReference type="Proteomes" id="UP000187404">
    <property type="component" value="Unassembled WGS sequence"/>
</dbReference>
<dbReference type="EMBL" id="MJIE01000001">
    <property type="protein sequence ID" value="OLR55785.1"/>
    <property type="molecule type" value="Genomic_DNA"/>
</dbReference>
<dbReference type="STRING" id="1261640.BHK98_06745"/>
<accession>A0A1Q9JHZ0</accession>
<dbReference type="RefSeq" id="WP_075712776.1">
    <property type="nucleotide sequence ID" value="NZ_MJIE01000001.1"/>
</dbReference>
<gene>
    <name evidence="1" type="ORF">BHK98_06745</name>
</gene>
<keyword evidence="2" id="KW-1185">Reference proteome</keyword>
<organism evidence="1 2">
    <name type="scientific">Hornefia porci</name>
    <dbReference type="NCBI Taxonomy" id="2652292"/>
    <lineage>
        <taxon>Bacteria</taxon>
        <taxon>Bacillati</taxon>
        <taxon>Bacillota</taxon>
        <taxon>Clostridia</taxon>
        <taxon>Peptostreptococcales</taxon>
        <taxon>Anaerovoracaceae</taxon>
        <taxon>Hornefia</taxon>
    </lineage>
</organism>
<evidence type="ECO:0000313" key="1">
    <source>
        <dbReference type="EMBL" id="OLR55785.1"/>
    </source>
</evidence>
<name>A0A1Q9JHZ0_9FIRM</name>
<evidence type="ECO:0000313" key="2">
    <source>
        <dbReference type="Proteomes" id="UP000187404"/>
    </source>
</evidence>
<protein>
    <submittedName>
        <fullName evidence="1">Uncharacterized protein</fullName>
    </submittedName>
</protein>